<evidence type="ECO:0000313" key="6">
    <source>
        <dbReference type="Proteomes" id="UP000831327"/>
    </source>
</evidence>
<organism evidence="5 6">
    <name type="scientific">Roseomonas fluvialis</name>
    <dbReference type="NCBI Taxonomy" id="1750527"/>
    <lineage>
        <taxon>Bacteria</taxon>
        <taxon>Pseudomonadati</taxon>
        <taxon>Pseudomonadota</taxon>
        <taxon>Alphaproteobacteria</taxon>
        <taxon>Acetobacterales</taxon>
        <taxon>Roseomonadaceae</taxon>
        <taxon>Roseomonas</taxon>
    </lineage>
</organism>
<dbReference type="InterPro" id="IPR036388">
    <property type="entry name" value="WH-like_DNA-bd_sf"/>
</dbReference>
<accession>A0ABN6NXP9</accession>
<evidence type="ECO:0000256" key="1">
    <source>
        <dbReference type="ARBA" id="ARBA00023015"/>
    </source>
</evidence>
<feature type="domain" description="HTH marR-type" evidence="4">
    <location>
        <begin position="11"/>
        <end position="144"/>
    </location>
</feature>
<dbReference type="InterPro" id="IPR000835">
    <property type="entry name" value="HTH_MarR-typ"/>
</dbReference>
<dbReference type="EMBL" id="AP025637">
    <property type="protein sequence ID" value="BDG71184.1"/>
    <property type="molecule type" value="Genomic_DNA"/>
</dbReference>
<evidence type="ECO:0000256" key="3">
    <source>
        <dbReference type="ARBA" id="ARBA00023163"/>
    </source>
</evidence>
<sequence length="160" mass="17721">MPDGPGLAQTRWLLGVAIAQIARRWRLRLDQRIAPFGLTEARWLVLLSLARRGDGTTQKDLAARLAIEAPTLVRTLDWLEREGFVARRAVAHDRRAKTIHLTETARPMVMRIEAEAAAVRAEILSDIPEADLAACLAVLQRVAEGLARAEEGPSSGYRPR</sequence>
<protein>
    <submittedName>
        <fullName evidence="5">Transcriptional regulator</fullName>
    </submittedName>
</protein>
<dbReference type="PANTHER" id="PTHR42756">
    <property type="entry name" value="TRANSCRIPTIONAL REGULATOR, MARR"/>
    <property type="match status" value="1"/>
</dbReference>
<dbReference type="RefSeq" id="WP_244458470.1">
    <property type="nucleotide sequence ID" value="NZ_AP025637.1"/>
</dbReference>
<gene>
    <name evidence="5" type="ORF">Rmf_11130</name>
</gene>
<dbReference type="InterPro" id="IPR036390">
    <property type="entry name" value="WH_DNA-bd_sf"/>
</dbReference>
<name>A0ABN6NXP9_9PROT</name>
<reference evidence="5 6" key="1">
    <citation type="journal article" date="2016" name="Microbes Environ.">
        <title>Phylogenetically diverse aerobic anoxygenic phototrophic bacteria isolated from epilithic biofilms in Tama river, Japan.</title>
        <authorList>
            <person name="Hirose S."/>
            <person name="Matsuura K."/>
            <person name="Haruta S."/>
        </authorList>
    </citation>
    <scope>NUCLEOTIDE SEQUENCE [LARGE SCALE GENOMIC DNA]</scope>
    <source>
        <strain evidence="5 6">S08</strain>
    </source>
</reference>
<dbReference type="PRINTS" id="PR00598">
    <property type="entry name" value="HTHMARR"/>
</dbReference>
<keyword evidence="1" id="KW-0805">Transcription regulation</keyword>
<dbReference type="SMART" id="SM00347">
    <property type="entry name" value="HTH_MARR"/>
    <property type="match status" value="1"/>
</dbReference>
<evidence type="ECO:0000256" key="2">
    <source>
        <dbReference type="ARBA" id="ARBA00023125"/>
    </source>
</evidence>
<evidence type="ECO:0000313" key="5">
    <source>
        <dbReference type="EMBL" id="BDG71184.1"/>
    </source>
</evidence>
<keyword evidence="2" id="KW-0238">DNA-binding</keyword>
<dbReference type="Gene3D" id="1.10.10.10">
    <property type="entry name" value="Winged helix-like DNA-binding domain superfamily/Winged helix DNA-binding domain"/>
    <property type="match status" value="1"/>
</dbReference>
<keyword evidence="6" id="KW-1185">Reference proteome</keyword>
<dbReference type="InterPro" id="IPR023187">
    <property type="entry name" value="Tscrpt_reg_MarR-type_CS"/>
</dbReference>
<dbReference type="Pfam" id="PF12802">
    <property type="entry name" value="MarR_2"/>
    <property type="match status" value="1"/>
</dbReference>
<dbReference type="PANTHER" id="PTHR42756:SF1">
    <property type="entry name" value="TRANSCRIPTIONAL REPRESSOR OF EMRAB OPERON"/>
    <property type="match status" value="1"/>
</dbReference>
<dbReference type="Proteomes" id="UP000831327">
    <property type="component" value="Chromosome"/>
</dbReference>
<dbReference type="PROSITE" id="PS01117">
    <property type="entry name" value="HTH_MARR_1"/>
    <property type="match status" value="1"/>
</dbReference>
<proteinExistence type="predicted"/>
<dbReference type="SUPFAM" id="SSF46785">
    <property type="entry name" value="Winged helix' DNA-binding domain"/>
    <property type="match status" value="1"/>
</dbReference>
<evidence type="ECO:0000259" key="4">
    <source>
        <dbReference type="PROSITE" id="PS50995"/>
    </source>
</evidence>
<keyword evidence="3" id="KW-0804">Transcription</keyword>
<dbReference type="PROSITE" id="PS50995">
    <property type="entry name" value="HTH_MARR_2"/>
    <property type="match status" value="1"/>
</dbReference>